<reference evidence="1" key="1">
    <citation type="submission" date="2019-08" db="EMBL/GenBank/DDBJ databases">
        <authorList>
            <person name="Kucharzyk K."/>
            <person name="Murdoch R.W."/>
            <person name="Higgins S."/>
            <person name="Loffler F."/>
        </authorList>
    </citation>
    <scope>NUCLEOTIDE SEQUENCE</scope>
</reference>
<gene>
    <name evidence="1" type="ORF">SDC9_128990</name>
</gene>
<comment type="caution">
    <text evidence="1">The sequence shown here is derived from an EMBL/GenBank/DDBJ whole genome shotgun (WGS) entry which is preliminary data.</text>
</comment>
<name>A0A645CZD2_9ZZZZ</name>
<sequence length="193" mass="22515">MNYNYLDSKGLIAAVLPRYTDSGNVVYVYYYNGNCEVSHNRLRYILDKYFQHWSYTYESLSQSRYNKTCESLGPLAVTHKHTLVPFKVRSAKFDGDSVYGYFCHEKITYPKDTSRDMAPCLVCNNIEFEVSATFETIQKKRKSADQAQLHWQKQNGYLEEEMIIKNQAFETMIELHKLSGQVQKLELNKGNSN</sequence>
<dbReference type="EMBL" id="VSSQ01031149">
    <property type="protein sequence ID" value="MPM81932.1"/>
    <property type="molecule type" value="Genomic_DNA"/>
</dbReference>
<accession>A0A645CZD2</accession>
<protein>
    <submittedName>
        <fullName evidence="1">Uncharacterized protein</fullName>
    </submittedName>
</protein>
<proteinExistence type="predicted"/>
<organism evidence="1">
    <name type="scientific">bioreactor metagenome</name>
    <dbReference type="NCBI Taxonomy" id="1076179"/>
    <lineage>
        <taxon>unclassified sequences</taxon>
        <taxon>metagenomes</taxon>
        <taxon>ecological metagenomes</taxon>
    </lineage>
</organism>
<evidence type="ECO:0000313" key="1">
    <source>
        <dbReference type="EMBL" id="MPM81932.1"/>
    </source>
</evidence>
<dbReference type="AlphaFoldDB" id="A0A645CZD2"/>